<proteinExistence type="inferred from homology"/>
<dbReference type="PRINTS" id="PR00081">
    <property type="entry name" value="GDHRDH"/>
</dbReference>
<dbReference type="EMBL" id="UYIO01000001">
    <property type="protein sequence ID" value="VDG77242.1"/>
    <property type="molecule type" value="Genomic_DNA"/>
</dbReference>
<dbReference type="SUPFAM" id="SSF51735">
    <property type="entry name" value="NAD(P)-binding Rossmann-fold domains"/>
    <property type="match status" value="1"/>
</dbReference>
<accession>A0A7Z8YAS8</accession>
<dbReference type="AlphaFoldDB" id="A0A7Z8YAS8"/>
<organism evidence="3 4">
    <name type="scientific">Actinobaculum suis</name>
    <dbReference type="NCBI Taxonomy" id="1657"/>
    <lineage>
        <taxon>Bacteria</taxon>
        <taxon>Bacillati</taxon>
        <taxon>Actinomycetota</taxon>
        <taxon>Actinomycetes</taxon>
        <taxon>Actinomycetales</taxon>
        <taxon>Actinomycetaceae</taxon>
        <taxon>Actinobaculum</taxon>
    </lineage>
</organism>
<dbReference type="PANTHER" id="PTHR43477:SF1">
    <property type="entry name" value="DIHYDROANTICAPSIN 7-DEHYDROGENASE"/>
    <property type="match status" value="1"/>
</dbReference>
<gene>
    <name evidence="3" type="ORF">NCTC10327_01856</name>
</gene>
<dbReference type="PANTHER" id="PTHR43477">
    <property type="entry name" value="DIHYDROANTICAPSIN 7-DEHYDROGENASE"/>
    <property type="match status" value="1"/>
</dbReference>
<dbReference type="InterPro" id="IPR002347">
    <property type="entry name" value="SDR_fam"/>
</dbReference>
<dbReference type="PROSITE" id="PS00061">
    <property type="entry name" value="ADH_SHORT"/>
    <property type="match status" value="1"/>
</dbReference>
<dbReference type="EC" id="1.1.1.47" evidence="3"/>
<dbReference type="InterPro" id="IPR051122">
    <property type="entry name" value="SDR_DHRS6-like"/>
</dbReference>
<dbReference type="Proteomes" id="UP000269974">
    <property type="component" value="Unassembled WGS sequence"/>
</dbReference>
<name>A0A7Z8YAS8_9ACTO</name>
<dbReference type="GO" id="GO:0047936">
    <property type="term" value="F:glucose 1-dehydrogenase [NAD(P)+] activity"/>
    <property type="evidence" value="ECO:0007669"/>
    <property type="project" value="UniProtKB-EC"/>
</dbReference>
<evidence type="ECO:0000313" key="4">
    <source>
        <dbReference type="Proteomes" id="UP000269974"/>
    </source>
</evidence>
<dbReference type="PRINTS" id="PR00080">
    <property type="entry name" value="SDRFAMILY"/>
</dbReference>
<dbReference type="Pfam" id="PF13561">
    <property type="entry name" value="adh_short_C2"/>
    <property type="match status" value="1"/>
</dbReference>
<comment type="caution">
    <text evidence="3">The sequence shown here is derived from an EMBL/GenBank/DDBJ whole genome shotgun (WGS) entry which is preliminary data.</text>
</comment>
<dbReference type="FunFam" id="3.40.50.720:FF:000084">
    <property type="entry name" value="Short-chain dehydrogenase reductase"/>
    <property type="match status" value="1"/>
</dbReference>
<dbReference type="CDD" id="cd05233">
    <property type="entry name" value="SDR_c"/>
    <property type="match status" value="1"/>
</dbReference>
<evidence type="ECO:0000256" key="2">
    <source>
        <dbReference type="ARBA" id="ARBA00023002"/>
    </source>
</evidence>
<keyword evidence="2 3" id="KW-0560">Oxidoreductase</keyword>
<comment type="similarity">
    <text evidence="1">Belongs to the short-chain dehydrogenases/reductases (SDR) family.</text>
</comment>
<sequence>MLLAGKVAIITGAGSGFGKSTALLFAQEGAKVAAVDLDLQAAQEVATQITQAGGEAIALQANVAEAEQVQNFVEETARTFGRIDILFNNAGTYVNGDAEQTDLEGWHTSLEVNLSSVFYGVKYAIPYLKETRGNIIATASAGDIIGFPGAVSYAASKGGVISLIRAVAVDYAAEGVRANCVAPGTGETGMTHDLLQDSNIKQAFLAPIPMQRLGQPEDVAQAALFLASDKASYITGAVLPVDGGWTMS</sequence>
<dbReference type="InterPro" id="IPR036291">
    <property type="entry name" value="NAD(P)-bd_dom_sf"/>
</dbReference>
<reference evidence="3 4" key="1">
    <citation type="submission" date="2018-11" db="EMBL/GenBank/DDBJ databases">
        <authorList>
            <consortium name="Pathogen Informatics"/>
        </authorList>
    </citation>
    <scope>NUCLEOTIDE SEQUENCE [LARGE SCALE GENOMIC DNA]</scope>
    <source>
        <strain evidence="3 4">NCTC10327</strain>
    </source>
</reference>
<dbReference type="NCBIfam" id="NF005559">
    <property type="entry name" value="PRK07231.1"/>
    <property type="match status" value="1"/>
</dbReference>
<evidence type="ECO:0000313" key="3">
    <source>
        <dbReference type="EMBL" id="VDG77242.1"/>
    </source>
</evidence>
<protein>
    <submittedName>
        <fullName evidence="3">Short-chain dehydrogenase/reductase SDR</fullName>
        <ecNumber evidence="3">1.1.1.47</ecNumber>
    </submittedName>
</protein>
<dbReference type="InterPro" id="IPR020904">
    <property type="entry name" value="Sc_DH/Rdtase_CS"/>
</dbReference>
<dbReference type="RefSeq" id="WP_185934346.1">
    <property type="nucleotide sequence ID" value="NZ_UYIO01000001.1"/>
</dbReference>
<evidence type="ECO:0000256" key="1">
    <source>
        <dbReference type="ARBA" id="ARBA00006484"/>
    </source>
</evidence>
<dbReference type="Gene3D" id="3.40.50.720">
    <property type="entry name" value="NAD(P)-binding Rossmann-like Domain"/>
    <property type="match status" value="1"/>
</dbReference>